<sequence length="381" mass="41501">MESTAHLEQQACSSTVAAGHGKNVSATASGARAATPRQSLPGTGPVVRSRSFESISSAVASSSRAAEDHDVDSNIRGAEDAQGTDGDFDYLFNEEDNDSLFGDEIPAEQGKGHEQEEEQDEWEAFDRQLEEATSGSEDPFDAREGEERETLRQGLEKVASHSGYRSEQVEQVAPQETTPSCLVVSPAFAPFLPHENYVAGSSTVLDVPPAIAPSAPAPSGSRRQKGKRKASTDEPAQQSKRAKRPNLMSDPVQLATAKKELSMRAAKEHIRNESRASGSRAWAMTVGRWFENAGEPVSSETPAQTSLGLSQEIADNGVRDNDWERGNVEDRVRELFGERPKWTRAQIEAALGKKRPGDKTMRNIIKMFAEPHGKFWIRKGG</sequence>
<evidence type="ECO:0000313" key="1">
    <source>
        <dbReference type="EMBL" id="KAI0033471.1"/>
    </source>
</evidence>
<organism evidence="1 2">
    <name type="scientific">Vararia minispora EC-137</name>
    <dbReference type="NCBI Taxonomy" id="1314806"/>
    <lineage>
        <taxon>Eukaryota</taxon>
        <taxon>Fungi</taxon>
        <taxon>Dikarya</taxon>
        <taxon>Basidiomycota</taxon>
        <taxon>Agaricomycotina</taxon>
        <taxon>Agaricomycetes</taxon>
        <taxon>Russulales</taxon>
        <taxon>Lachnocladiaceae</taxon>
        <taxon>Vararia</taxon>
    </lineage>
</organism>
<accession>A0ACB8QQ62</accession>
<dbReference type="EMBL" id="MU273519">
    <property type="protein sequence ID" value="KAI0033471.1"/>
    <property type="molecule type" value="Genomic_DNA"/>
</dbReference>
<reference evidence="1" key="2">
    <citation type="journal article" date="2022" name="New Phytol.">
        <title>Evolutionary transition to the ectomycorrhizal habit in the genomes of a hyperdiverse lineage of mushroom-forming fungi.</title>
        <authorList>
            <person name="Looney B."/>
            <person name="Miyauchi S."/>
            <person name="Morin E."/>
            <person name="Drula E."/>
            <person name="Courty P.E."/>
            <person name="Kohler A."/>
            <person name="Kuo A."/>
            <person name="LaButti K."/>
            <person name="Pangilinan J."/>
            <person name="Lipzen A."/>
            <person name="Riley R."/>
            <person name="Andreopoulos W."/>
            <person name="He G."/>
            <person name="Johnson J."/>
            <person name="Nolan M."/>
            <person name="Tritt A."/>
            <person name="Barry K.W."/>
            <person name="Grigoriev I.V."/>
            <person name="Nagy L.G."/>
            <person name="Hibbett D."/>
            <person name="Henrissat B."/>
            <person name="Matheny P.B."/>
            <person name="Labbe J."/>
            <person name="Martin F.M."/>
        </authorList>
    </citation>
    <scope>NUCLEOTIDE SEQUENCE</scope>
    <source>
        <strain evidence="1">EC-137</strain>
    </source>
</reference>
<evidence type="ECO:0000313" key="2">
    <source>
        <dbReference type="Proteomes" id="UP000814128"/>
    </source>
</evidence>
<protein>
    <submittedName>
        <fullName evidence="1">Uncharacterized protein</fullName>
    </submittedName>
</protein>
<proteinExistence type="predicted"/>
<keyword evidence="2" id="KW-1185">Reference proteome</keyword>
<comment type="caution">
    <text evidence="1">The sequence shown here is derived from an EMBL/GenBank/DDBJ whole genome shotgun (WGS) entry which is preliminary data.</text>
</comment>
<dbReference type="Proteomes" id="UP000814128">
    <property type="component" value="Unassembled WGS sequence"/>
</dbReference>
<reference evidence="1" key="1">
    <citation type="submission" date="2021-02" db="EMBL/GenBank/DDBJ databases">
        <authorList>
            <consortium name="DOE Joint Genome Institute"/>
            <person name="Ahrendt S."/>
            <person name="Looney B.P."/>
            <person name="Miyauchi S."/>
            <person name="Morin E."/>
            <person name="Drula E."/>
            <person name="Courty P.E."/>
            <person name="Chicoki N."/>
            <person name="Fauchery L."/>
            <person name="Kohler A."/>
            <person name="Kuo A."/>
            <person name="Labutti K."/>
            <person name="Pangilinan J."/>
            <person name="Lipzen A."/>
            <person name="Riley R."/>
            <person name="Andreopoulos W."/>
            <person name="He G."/>
            <person name="Johnson J."/>
            <person name="Barry K.W."/>
            <person name="Grigoriev I.V."/>
            <person name="Nagy L."/>
            <person name="Hibbett D."/>
            <person name="Henrissat B."/>
            <person name="Matheny P.B."/>
            <person name="Labbe J."/>
            <person name="Martin F."/>
        </authorList>
    </citation>
    <scope>NUCLEOTIDE SEQUENCE</scope>
    <source>
        <strain evidence="1">EC-137</strain>
    </source>
</reference>
<name>A0ACB8QQ62_9AGAM</name>
<gene>
    <name evidence="1" type="ORF">K488DRAFT_84912</name>
</gene>